<dbReference type="NCBIfam" id="TIGR04256">
    <property type="entry name" value="GxxExxY"/>
    <property type="match status" value="1"/>
</dbReference>
<organism evidence="1 2">
    <name type="scientific">Candidatus Falkowbacteria bacterium CG_4_9_14_3_um_filter_38_19</name>
    <dbReference type="NCBI Taxonomy" id="1974559"/>
    <lineage>
        <taxon>Bacteria</taxon>
        <taxon>Candidatus Falkowiibacteriota</taxon>
    </lineage>
</organism>
<evidence type="ECO:0000313" key="2">
    <source>
        <dbReference type="Proteomes" id="UP000230611"/>
    </source>
</evidence>
<dbReference type="EMBL" id="PFUO01000109">
    <property type="protein sequence ID" value="PJB16269.1"/>
    <property type="molecule type" value="Genomic_DNA"/>
</dbReference>
<protein>
    <submittedName>
        <fullName evidence="1">GxxExxY protein</fullName>
    </submittedName>
</protein>
<gene>
    <name evidence="1" type="ORF">CO116_02415</name>
</gene>
<dbReference type="AlphaFoldDB" id="A0A2M8AFC1"/>
<accession>A0A2M8AFC1</accession>
<dbReference type="InterPro" id="IPR026350">
    <property type="entry name" value="GxxExxY"/>
</dbReference>
<evidence type="ECO:0000313" key="1">
    <source>
        <dbReference type="EMBL" id="PJB16269.1"/>
    </source>
</evidence>
<proteinExistence type="predicted"/>
<comment type="caution">
    <text evidence="1">The sequence shown here is derived from an EMBL/GenBank/DDBJ whole genome shotgun (WGS) entry which is preliminary data.</text>
</comment>
<dbReference type="Proteomes" id="UP000230611">
    <property type="component" value="Unassembled WGS sequence"/>
</dbReference>
<dbReference type="Pfam" id="PF13366">
    <property type="entry name" value="PDDEXK_3"/>
    <property type="match status" value="1"/>
</dbReference>
<sequence>MKQELIYKDLSYNLNRLLFDTHNELGRYCNEKQYGDLFEKKLVENKINYNREKIIPISFVGERDNRNRADFIIDKKIIIEFKCKRLFGRDDYYQLRRYLKAHRMKLGLLVNFRERYLKPKRVLNSEINIIN</sequence>
<name>A0A2M8AFC1_9BACT</name>
<reference evidence="2" key="1">
    <citation type="submission" date="2017-09" db="EMBL/GenBank/DDBJ databases">
        <title>Depth-based differentiation of microbial function through sediment-hosted aquifers and enrichment of novel symbionts in the deep terrestrial subsurface.</title>
        <authorList>
            <person name="Probst A.J."/>
            <person name="Ladd B."/>
            <person name="Jarett J.K."/>
            <person name="Geller-Mcgrath D.E."/>
            <person name="Sieber C.M.K."/>
            <person name="Emerson J.B."/>
            <person name="Anantharaman K."/>
            <person name="Thomas B.C."/>
            <person name="Malmstrom R."/>
            <person name="Stieglmeier M."/>
            <person name="Klingl A."/>
            <person name="Woyke T."/>
            <person name="Ryan C.M."/>
            <person name="Banfield J.F."/>
        </authorList>
    </citation>
    <scope>NUCLEOTIDE SEQUENCE [LARGE SCALE GENOMIC DNA]</scope>
</reference>